<proteinExistence type="predicted"/>
<keyword evidence="9" id="KW-1185">Reference proteome</keyword>
<evidence type="ECO:0000256" key="4">
    <source>
        <dbReference type="ARBA" id="ARBA00023136"/>
    </source>
</evidence>
<evidence type="ECO:0000256" key="1">
    <source>
        <dbReference type="ARBA" id="ARBA00004370"/>
    </source>
</evidence>
<dbReference type="Pfam" id="PF04576">
    <property type="entry name" value="Zein-binding"/>
    <property type="match status" value="1"/>
</dbReference>
<dbReference type="EMBL" id="LFYR01000182">
    <property type="protein sequence ID" value="KMZ75321.1"/>
    <property type="molecule type" value="Genomic_DNA"/>
</dbReference>
<evidence type="ECO:0000313" key="8">
    <source>
        <dbReference type="EMBL" id="KMZ75321.1"/>
    </source>
</evidence>
<feature type="domain" description="GTD-binding" evidence="7">
    <location>
        <begin position="59"/>
        <end position="157"/>
    </location>
</feature>
<accession>A0A0K9Q206</accession>
<dbReference type="OMA" id="IKCCDCG"/>
<reference evidence="9" key="1">
    <citation type="journal article" date="2016" name="Nature">
        <title>The genome of the seagrass Zostera marina reveals angiosperm adaptation to the sea.</title>
        <authorList>
            <person name="Olsen J.L."/>
            <person name="Rouze P."/>
            <person name="Verhelst B."/>
            <person name="Lin Y.-C."/>
            <person name="Bayer T."/>
            <person name="Collen J."/>
            <person name="Dattolo E."/>
            <person name="De Paoli E."/>
            <person name="Dittami S."/>
            <person name="Maumus F."/>
            <person name="Michel G."/>
            <person name="Kersting A."/>
            <person name="Lauritano C."/>
            <person name="Lohaus R."/>
            <person name="Toepel M."/>
            <person name="Tonon T."/>
            <person name="Vanneste K."/>
            <person name="Amirebrahimi M."/>
            <person name="Brakel J."/>
            <person name="Bostroem C."/>
            <person name="Chovatia M."/>
            <person name="Grimwood J."/>
            <person name="Jenkins J.W."/>
            <person name="Jueterbock A."/>
            <person name="Mraz A."/>
            <person name="Stam W.T."/>
            <person name="Tice H."/>
            <person name="Bornberg-Bauer E."/>
            <person name="Green P.J."/>
            <person name="Pearson G.A."/>
            <person name="Procaccini G."/>
            <person name="Duarte C.M."/>
            <person name="Schmutz J."/>
            <person name="Reusch T.B.H."/>
            <person name="Van de Peer Y."/>
        </authorList>
    </citation>
    <scope>NUCLEOTIDE SEQUENCE [LARGE SCALE GENOMIC DNA]</scope>
    <source>
        <strain evidence="9">cv. Finnish</strain>
    </source>
</reference>
<comment type="caution">
    <text evidence="8">The sequence shown here is derived from an EMBL/GenBank/DDBJ whole genome shotgun (WGS) entry which is preliminary data.</text>
</comment>
<feature type="coiled-coil region" evidence="5">
    <location>
        <begin position="61"/>
        <end position="95"/>
    </location>
</feature>
<dbReference type="PANTHER" id="PTHR31422">
    <property type="entry name" value="BNAANNG28530D PROTEIN"/>
    <property type="match status" value="1"/>
</dbReference>
<dbReference type="GO" id="GO:0016020">
    <property type="term" value="C:membrane"/>
    <property type="evidence" value="ECO:0007669"/>
    <property type="project" value="UniProtKB-SubCell"/>
</dbReference>
<dbReference type="PROSITE" id="PS51775">
    <property type="entry name" value="GTD_BINDING"/>
    <property type="match status" value="1"/>
</dbReference>
<keyword evidence="2 6" id="KW-0812">Transmembrane</keyword>
<gene>
    <name evidence="8" type="ORF">ZOSMA_116G00440</name>
</gene>
<dbReference type="GO" id="GO:0080115">
    <property type="term" value="F:myosin XI tail binding"/>
    <property type="evidence" value="ECO:0007669"/>
    <property type="project" value="UniProtKB-ARBA"/>
</dbReference>
<organism evidence="8 9">
    <name type="scientific">Zostera marina</name>
    <name type="common">Eelgrass</name>
    <dbReference type="NCBI Taxonomy" id="29655"/>
    <lineage>
        <taxon>Eukaryota</taxon>
        <taxon>Viridiplantae</taxon>
        <taxon>Streptophyta</taxon>
        <taxon>Embryophyta</taxon>
        <taxon>Tracheophyta</taxon>
        <taxon>Spermatophyta</taxon>
        <taxon>Magnoliopsida</taxon>
        <taxon>Liliopsida</taxon>
        <taxon>Zosteraceae</taxon>
        <taxon>Zostera</taxon>
    </lineage>
</organism>
<keyword evidence="3 6" id="KW-1133">Transmembrane helix</keyword>
<dbReference type="OrthoDB" id="1060521at2759"/>
<dbReference type="Proteomes" id="UP000036987">
    <property type="component" value="Unassembled WGS sequence"/>
</dbReference>
<dbReference type="STRING" id="29655.A0A0K9Q206"/>
<feature type="transmembrane region" description="Helical" evidence="6">
    <location>
        <begin position="378"/>
        <end position="397"/>
    </location>
</feature>
<evidence type="ECO:0000256" key="6">
    <source>
        <dbReference type="SAM" id="Phobius"/>
    </source>
</evidence>
<evidence type="ECO:0000313" key="9">
    <source>
        <dbReference type="Proteomes" id="UP000036987"/>
    </source>
</evidence>
<dbReference type="AlphaFoldDB" id="A0A0K9Q206"/>
<protein>
    <recommendedName>
        <fullName evidence="7">GTD-binding domain-containing protein</fullName>
    </recommendedName>
</protein>
<evidence type="ECO:0000259" key="7">
    <source>
        <dbReference type="PROSITE" id="PS51775"/>
    </source>
</evidence>
<comment type="subcellular location">
    <subcellularLocation>
        <location evidence="1">Membrane</location>
    </subcellularLocation>
</comment>
<evidence type="ECO:0000256" key="3">
    <source>
        <dbReference type="ARBA" id="ARBA00022989"/>
    </source>
</evidence>
<dbReference type="PANTHER" id="PTHR31422:SF0">
    <property type="entry name" value="MYOSIN-BINDING PROTEIN 7"/>
    <property type="match status" value="1"/>
</dbReference>
<sequence>MESDSPDYVDVAGIVDECCSLPSWRLSMNRKFNRMGDETLQTLVGDPSFDMSAHVEIENECSALRAALARQQMTIEELQSELDEERNASSSAANEAMSMILRLQREKAEIMMNTTQFKRIAEETMRHDQHEILSLEEIYFKCDQAMEALSFEIEFYKSRLLSHGLHLDYEHHRKHEPVEVVEVVEEEEKVVEKKDEVLEVISSSSSNIKNNNNYYDGFDYQTYPYPPLKCSCTVDKDVDIDIDSGKYMADSDASFETMDFRKQRDEMEFYPVNTVVDNLDFQERAHSISINGCEDDDYLGTPRCPVSRADHDHTNESSELENMYKRLEELEADREMLRNDIISMRTDDTQIVLLQEIAQNLCIRAADEKRVSIKKSPFLISFWVVSLFKWIAMLIFWKKNNSDRHNHSKYTFGFSYKNAGLLYLLEDVSDILYICGNIERGMG</sequence>
<evidence type="ECO:0000256" key="2">
    <source>
        <dbReference type="ARBA" id="ARBA00022692"/>
    </source>
</evidence>
<feature type="coiled-coil region" evidence="5">
    <location>
        <begin position="313"/>
        <end position="347"/>
    </location>
</feature>
<dbReference type="InterPro" id="IPR007656">
    <property type="entry name" value="GTD-bd"/>
</dbReference>
<name>A0A0K9Q206_ZOSMR</name>
<evidence type="ECO:0000256" key="5">
    <source>
        <dbReference type="SAM" id="Coils"/>
    </source>
</evidence>
<keyword evidence="5" id="KW-0175">Coiled coil</keyword>
<keyword evidence="4 6" id="KW-0472">Membrane</keyword>